<evidence type="ECO:0000256" key="3">
    <source>
        <dbReference type="SAM" id="Phobius"/>
    </source>
</evidence>
<evidence type="ECO:0000256" key="1">
    <source>
        <dbReference type="ARBA" id="ARBA00009108"/>
    </source>
</evidence>
<dbReference type="InterPro" id="IPR010273">
    <property type="entry name" value="DUF881"/>
</dbReference>
<dbReference type="Pfam" id="PF05949">
    <property type="entry name" value="DUF881"/>
    <property type="match status" value="1"/>
</dbReference>
<feature type="transmembrane region" description="Helical" evidence="3">
    <location>
        <begin position="32"/>
        <end position="50"/>
    </location>
</feature>
<organism evidence="4 5">
    <name type="scientific">Microlunatus parietis</name>
    <dbReference type="NCBI Taxonomy" id="682979"/>
    <lineage>
        <taxon>Bacteria</taxon>
        <taxon>Bacillati</taxon>
        <taxon>Actinomycetota</taxon>
        <taxon>Actinomycetes</taxon>
        <taxon>Propionibacteriales</taxon>
        <taxon>Propionibacteriaceae</taxon>
        <taxon>Microlunatus</taxon>
    </lineage>
</organism>
<evidence type="ECO:0000256" key="2">
    <source>
        <dbReference type="SAM" id="Coils"/>
    </source>
</evidence>
<keyword evidence="2" id="KW-0175">Coiled coil</keyword>
<comment type="caution">
    <text evidence="4">The sequence shown here is derived from an EMBL/GenBank/DDBJ whole genome shotgun (WGS) entry which is preliminary data.</text>
</comment>
<evidence type="ECO:0000313" key="4">
    <source>
        <dbReference type="EMBL" id="NYE68759.1"/>
    </source>
</evidence>
<reference evidence="4 5" key="1">
    <citation type="submission" date="2020-07" db="EMBL/GenBank/DDBJ databases">
        <title>Sequencing the genomes of 1000 actinobacteria strains.</title>
        <authorList>
            <person name="Klenk H.-P."/>
        </authorList>
    </citation>
    <scope>NUCLEOTIDE SEQUENCE [LARGE SCALE GENOMIC DNA]</scope>
    <source>
        <strain evidence="4 5">DSM 22083</strain>
    </source>
</reference>
<dbReference type="RefSeq" id="WP_179747640.1">
    <property type="nucleotide sequence ID" value="NZ_JACCBU010000001.1"/>
</dbReference>
<dbReference type="PANTHER" id="PTHR37313:SF1">
    <property type="entry name" value="UPF0749 PROTEIN RV1823"/>
    <property type="match status" value="1"/>
</dbReference>
<keyword evidence="3" id="KW-1133">Transmembrane helix</keyword>
<gene>
    <name evidence="4" type="ORF">BKA15_000088</name>
</gene>
<dbReference type="PANTHER" id="PTHR37313">
    <property type="entry name" value="UPF0749 PROTEIN RV1825"/>
    <property type="match status" value="1"/>
</dbReference>
<accession>A0A7Y9L6H1</accession>
<dbReference type="EMBL" id="JACCBU010000001">
    <property type="protein sequence ID" value="NYE68759.1"/>
    <property type="molecule type" value="Genomic_DNA"/>
</dbReference>
<proteinExistence type="inferred from homology"/>
<dbReference type="AlphaFoldDB" id="A0A7Y9L6H1"/>
<comment type="similarity">
    <text evidence="1">Belongs to the UPF0749 family.</text>
</comment>
<dbReference type="Gene3D" id="3.30.70.1880">
    <property type="entry name" value="Protein of unknown function DUF881"/>
    <property type="match status" value="1"/>
</dbReference>
<keyword evidence="3" id="KW-0472">Membrane</keyword>
<dbReference type="GO" id="GO:0005886">
    <property type="term" value="C:plasma membrane"/>
    <property type="evidence" value="ECO:0007669"/>
    <property type="project" value="TreeGrafter"/>
</dbReference>
<sequence>MDLLLQIVKEPVDPGYAEAAAAGRTDRPRWRLGFAVVAILIGIMVSVSVVKNSQAAPEIADERRELITRIAQAEAEQDQLRARADALDAEIEGLRASVLGGDAEAKELERRIALADAANGAAPVTGPGLTVVVDDAPGDSEDSRDRVLDLDLQILVNGLWQVGAEAVAVNGHRLSALTSIRGAGEAITVDYRSITRPYRVEAITDPEVSQQRFVQTHAGVWWNELAKSRGMRYELSTVKEITMDADPGINLRHARGTG</sequence>
<keyword evidence="3" id="KW-0812">Transmembrane</keyword>
<protein>
    <submittedName>
        <fullName evidence="4">Uncharacterized protein YlxW (UPF0749 family)</fullName>
    </submittedName>
</protein>
<dbReference type="Proteomes" id="UP000569914">
    <property type="component" value="Unassembled WGS sequence"/>
</dbReference>
<evidence type="ECO:0000313" key="5">
    <source>
        <dbReference type="Proteomes" id="UP000569914"/>
    </source>
</evidence>
<keyword evidence="5" id="KW-1185">Reference proteome</keyword>
<feature type="coiled-coil region" evidence="2">
    <location>
        <begin position="56"/>
        <end position="97"/>
    </location>
</feature>
<name>A0A7Y9L6H1_9ACTN</name>